<gene>
    <name evidence="3" type="ordered locus">Shel_13070</name>
</gene>
<accession>C7N5Z9</accession>
<evidence type="ECO:0008006" key="5">
    <source>
        <dbReference type="Google" id="ProtNLM"/>
    </source>
</evidence>
<protein>
    <recommendedName>
        <fullName evidence="5">DUF4190 domain-containing protein</fullName>
    </recommendedName>
</protein>
<keyword evidence="2" id="KW-1133">Transmembrane helix</keyword>
<feature type="region of interest" description="Disordered" evidence="1">
    <location>
        <begin position="1"/>
        <end position="54"/>
    </location>
</feature>
<name>C7N5Z9_SLAHD</name>
<feature type="compositionally biased region" description="Polar residues" evidence="1">
    <location>
        <begin position="1"/>
        <end position="13"/>
    </location>
</feature>
<reference evidence="3 4" key="1">
    <citation type="journal article" date="2009" name="Stand. Genomic Sci.">
        <title>Complete genome sequence of Slackia heliotrinireducens type strain (RHS 1).</title>
        <authorList>
            <person name="Pukall R."/>
            <person name="Lapidus A."/>
            <person name="Nolan M."/>
            <person name="Copeland A."/>
            <person name="Glavina Del Rio T."/>
            <person name="Lucas S."/>
            <person name="Chen F."/>
            <person name="Tice H."/>
            <person name="Cheng J.F."/>
            <person name="Chertkov O."/>
            <person name="Bruce D."/>
            <person name="Goodwin L."/>
            <person name="Kuske C."/>
            <person name="Brettin T."/>
            <person name="Detter J.C."/>
            <person name="Han C."/>
            <person name="Pitluck S."/>
            <person name="Pati A."/>
            <person name="Mavrommatis K."/>
            <person name="Ivanova N."/>
            <person name="Ovchinnikova G."/>
            <person name="Chen A."/>
            <person name="Palaniappan K."/>
            <person name="Schneider S."/>
            <person name="Rohde M."/>
            <person name="Chain P."/>
            <person name="D'haeseleer P."/>
            <person name="Goker M."/>
            <person name="Bristow J."/>
            <person name="Eisen J.A."/>
            <person name="Markowitz V."/>
            <person name="Kyrpides N.C."/>
            <person name="Klenk H.P."/>
            <person name="Hugenholtz P."/>
        </authorList>
    </citation>
    <scope>NUCLEOTIDE SEQUENCE [LARGE SCALE GENOMIC DNA]</scope>
    <source>
        <strain evidence="4">ATCC 29202 / DSM 20476 / NCTC 11029 / RHS 1</strain>
    </source>
</reference>
<dbReference type="Proteomes" id="UP000002026">
    <property type="component" value="Chromosome"/>
</dbReference>
<feature type="compositionally biased region" description="Pro residues" evidence="1">
    <location>
        <begin position="38"/>
        <end position="49"/>
    </location>
</feature>
<dbReference type="STRING" id="471855.Shel_13070"/>
<sequence length="358" mass="39238">MSNEEYDSRNFSSAEDGRKKHTVFTDADQTPIAATEPVRPPEPAPPAPASPYETYKPAKAQEPYSSQVYYQPTEDFDQHDGGALLNADDFVAPSASAALVCGVLALVTSSTVIPSVMLGIAAIALARRHVNNYGRDGKATAGKVCGIVSLIISALMLLGVTAAIIGSSLDDYSEVEEVAWSDSVDFSDDAADEAFAAMYDPTCEYFTHPDEDFEAHFKEALNSRYQDQHGYTLTEMGVDVDEVYEFLISGTTVELDSSCFYGYTDGTATAYPRIHCYNLYLLDTFTSAFMNEVGYDASAQTYGEAFTKGFEEFKKVDKTVTTDGYTAYVSYQKNGDTWEFADPDALKDEASMAYDIYY</sequence>
<keyword evidence="2" id="KW-0812">Transmembrane</keyword>
<dbReference type="KEGG" id="shi:Shel_13070"/>
<organism evidence="3 4">
    <name type="scientific">Slackia heliotrinireducens (strain ATCC 29202 / DSM 20476 / NCTC 11029 / RHS 1)</name>
    <name type="common">Peptococcus heliotrinreducens</name>
    <dbReference type="NCBI Taxonomy" id="471855"/>
    <lineage>
        <taxon>Bacteria</taxon>
        <taxon>Bacillati</taxon>
        <taxon>Actinomycetota</taxon>
        <taxon>Coriobacteriia</taxon>
        <taxon>Eggerthellales</taxon>
        <taxon>Eggerthellaceae</taxon>
        <taxon>Slackia</taxon>
    </lineage>
</organism>
<keyword evidence="2" id="KW-0472">Membrane</keyword>
<dbReference type="EMBL" id="CP001684">
    <property type="protein sequence ID" value="ACV22334.1"/>
    <property type="molecule type" value="Genomic_DNA"/>
</dbReference>
<evidence type="ECO:0000313" key="4">
    <source>
        <dbReference type="Proteomes" id="UP000002026"/>
    </source>
</evidence>
<proteinExistence type="predicted"/>
<feature type="transmembrane region" description="Helical" evidence="2">
    <location>
        <begin position="97"/>
        <end position="123"/>
    </location>
</feature>
<feature type="transmembrane region" description="Helical" evidence="2">
    <location>
        <begin position="144"/>
        <end position="165"/>
    </location>
</feature>
<evidence type="ECO:0000313" key="3">
    <source>
        <dbReference type="EMBL" id="ACV22334.1"/>
    </source>
</evidence>
<evidence type="ECO:0000256" key="2">
    <source>
        <dbReference type="SAM" id="Phobius"/>
    </source>
</evidence>
<dbReference type="RefSeq" id="WP_012798436.1">
    <property type="nucleotide sequence ID" value="NC_013165.1"/>
</dbReference>
<keyword evidence="4" id="KW-1185">Reference proteome</keyword>
<evidence type="ECO:0000256" key="1">
    <source>
        <dbReference type="SAM" id="MobiDB-lite"/>
    </source>
</evidence>
<dbReference type="AlphaFoldDB" id="C7N5Z9"/>
<dbReference type="HOGENOM" id="CLU_681012_0_0_11"/>